<proteinExistence type="predicted"/>
<sequence>MRRKGFGININVEYINHLRFADDIILKAESREVLIIMLSDFDEDYQQVGIRMNMDKKKIISNDYVVPTPISLGNSALKVVHEYNYLFLTMGYAFRYPAVRRRVCGTPDRTTHQSGRIPTKPIDTLVAIVGRHGIACAYNHDDPPLDRMAPLRKAEGYCKAEESQH</sequence>
<accession>A0AAU9UYG0</accession>
<evidence type="ECO:0000313" key="1">
    <source>
        <dbReference type="EMBL" id="CAH2104674.1"/>
    </source>
</evidence>
<dbReference type="Proteomes" id="UP001153954">
    <property type="component" value="Unassembled WGS sequence"/>
</dbReference>
<evidence type="ECO:0008006" key="3">
    <source>
        <dbReference type="Google" id="ProtNLM"/>
    </source>
</evidence>
<name>A0AAU9UYG0_EUPED</name>
<gene>
    <name evidence="1" type="ORF">EEDITHA_LOCUS19019</name>
</gene>
<comment type="caution">
    <text evidence="1">The sequence shown here is derived from an EMBL/GenBank/DDBJ whole genome shotgun (WGS) entry which is preliminary data.</text>
</comment>
<evidence type="ECO:0000313" key="2">
    <source>
        <dbReference type="Proteomes" id="UP001153954"/>
    </source>
</evidence>
<protein>
    <recommendedName>
        <fullName evidence="3">Reverse transcriptase domain-containing protein</fullName>
    </recommendedName>
</protein>
<reference evidence="1" key="1">
    <citation type="submission" date="2022-03" db="EMBL/GenBank/DDBJ databases">
        <authorList>
            <person name="Tunstrom K."/>
        </authorList>
    </citation>
    <scope>NUCLEOTIDE SEQUENCE</scope>
</reference>
<dbReference type="AlphaFoldDB" id="A0AAU9UYG0"/>
<dbReference type="EMBL" id="CAKOGL010000027">
    <property type="protein sequence ID" value="CAH2104674.1"/>
    <property type="molecule type" value="Genomic_DNA"/>
</dbReference>
<keyword evidence="2" id="KW-1185">Reference proteome</keyword>
<organism evidence="1 2">
    <name type="scientific">Euphydryas editha</name>
    <name type="common">Edith's checkerspot</name>
    <dbReference type="NCBI Taxonomy" id="104508"/>
    <lineage>
        <taxon>Eukaryota</taxon>
        <taxon>Metazoa</taxon>
        <taxon>Ecdysozoa</taxon>
        <taxon>Arthropoda</taxon>
        <taxon>Hexapoda</taxon>
        <taxon>Insecta</taxon>
        <taxon>Pterygota</taxon>
        <taxon>Neoptera</taxon>
        <taxon>Endopterygota</taxon>
        <taxon>Lepidoptera</taxon>
        <taxon>Glossata</taxon>
        <taxon>Ditrysia</taxon>
        <taxon>Papilionoidea</taxon>
        <taxon>Nymphalidae</taxon>
        <taxon>Nymphalinae</taxon>
        <taxon>Euphydryas</taxon>
    </lineage>
</organism>